<protein>
    <submittedName>
        <fullName evidence="3">Uncharacterized protein</fullName>
    </submittedName>
</protein>
<evidence type="ECO:0000313" key="3">
    <source>
        <dbReference type="EMBL" id="SHF28210.1"/>
    </source>
</evidence>
<keyword evidence="2" id="KW-0472">Membrane</keyword>
<dbReference type="Proteomes" id="UP000184346">
    <property type="component" value="Unassembled WGS sequence"/>
</dbReference>
<feature type="transmembrane region" description="Helical" evidence="2">
    <location>
        <begin position="51"/>
        <end position="72"/>
    </location>
</feature>
<reference evidence="3 4" key="1">
    <citation type="submission" date="2016-11" db="EMBL/GenBank/DDBJ databases">
        <authorList>
            <person name="Jaros S."/>
            <person name="Januszkiewicz K."/>
            <person name="Wedrychowicz H."/>
        </authorList>
    </citation>
    <scope>NUCLEOTIDE SEQUENCE [LARGE SCALE GENOMIC DNA]</scope>
    <source>
        <strain evidence="3 4">DSM 19980</strain>
    </source>
</reference>
<dbReference type="EMBL" id="FQUJ01000009">
    <property type="protein sequence ID" value="SHF28210.1"/>
    <property type="molecule type" value="Genomic_DNA"/>
</dbReference>
<feature type="region of interest" description="Disordered" evidence="1">
    <location>
        <begin position="117"/>
        <end position="155"/>
    </location>
</feature>
<gene>
    <name evidence="3" type="ORF">SAMN02745148_02216</name>
</gene>
<evidence type="ECO:0000313" key="4">
    <source>
        <dbReference type="Proteomes" id="UP000184346"/>
    </source>
</evidence>
<feature type="compositionally biased region" description="Basic and acidic residues" evidence="1">
    <location>
        <begin position="143"/>
        <end position="155"/>
    </location>
</feature>
<name>A0A1M5AD38_9GAMM</name>
<keyword evidence="4" id="KW-1185">Reference proteome</keyword>
<feature type="transmembrane region" description="Helical" evidence="2">
    <location>
        <begin position="16"/>
        <end position="36"/>
    </location>
</feature>
<keyword evidence="2" id="KW-0812">Transmembrane</keyword>
<evidence type="ECO:0000256" key="2">
    <source>
        <dbReference type="SAM" id="Phobius"/>
    </source>
</evidence>
<evidence type="ECO:0000256" key="1">
    <source>
        <dbReference type="SAM" id="MobiDB-lite"/>
    </source>
</evidence>
<keyword evidence="2" id="KW-1133">Transmembrane helix</keyword>
<proteinExistence type="predicted"/>
<dbReference type="AlphaFoldDB" id="A0A1M5AD38"/>
<sequence length="155" mass="17042">MGTLFSLRCPLPRRTLIFCHGMAQMGLLLGGTAWLVRHSPWMSAASWQDAWPTLAFGAGVLLLAMVGLRLLAELLMLPHHVRSQLQGFGPGSVVTRSFERRPAMHDPAEAWVNEVKPMPEDEGVIGDARVLEPRRKLTPRGDGTTREAPRRGAGN</sequence>
<dbReference type="OrthoDB" id="6168300at2"/>
<organism evidence="3 4">
    <name type="scientific">Modicisalibacter ilicicola DSM 19980</name>
    <dbReference type="NCBI Taxonomy" id="1121942"/>
    <lineage>
        <taxon>Bacteria</taxon>
        <taxon>Pseudomonadati</taxon>
        <taxon>Pseudomonadota</taxon>
        <taxon>Gammaproteobacteria</taxon>
        <taxon>Oceanospirillales</taxon>
        <taxon>Halomonadaceae</taxon>
        <taxon>Modicisalibacter</taxon>
    </lineage>
</organism>
<accession>A0A1M5AD38</accession>
<dbReference type="RefSeq" id="WP_072822780.1">
    <property type="nucleotide sequence ID" value="NZ_FQUJ01000009.1"/>
</dbReference>